<accession>A0AAD5JZX6</accession>
<protein>
    <recommendedName>
        <fullName evidence="3">F-box domain-containing protein</fullName>
    </recommendedName>
</protein>
<dbReference type="SUPFAM" id="SSF81383">
    <property type="entry name" value="F-box domain"/>
    <property type="match status" value="1"/>
</dbReference>
<dbReference type="Proteomes" id="UP001209540">
    <property type="component" value="Unassembled WGS sequence"/>
</dbReference>
<dbReference type="Gene3D" id="3.80.10.10">
    <property type="entry name" value="Ribonuclease Inhibitor"/>
    <property type="match status" value="1"/>
</dbReference>
<proteinExistence type="predicted"/>
<evidence type="ECO:0000313" key="2">
    <source>
        <dbReference type="Proteomes" id="UP001209540"/>
    </source>
</evidence>
<dbReference type="InterPro" id="IPR036047">
    <property type="entry name" value="F-box-like_dom_sf"/>
</dbReference>
<evidence type="ECO:0000313" key="1">
    <source>
        <dbReference type="EMBL" id="KAI9262243.1"/>
    </source>
</evidence>
<dbReference type="Gene3D" id="1.25.40.10">
    <property type="entry name" value="Tetratricopeptide repeat domain"/>
    <property type="match status" value="1"/>
</dbReference>
<dbReference type="InterPro" id="IPR032675">
    <property type="entry name" value="LRR_dom_sf"/>
</dbReference>
<dbReference type="SUPFAM" id="SSF52047">
    <property type="entry name" value="RNI-like"/>
    <property type="match status" value="1"/>
</dbReference>
<comment type="caution">
    <text evidence="1">The sequence shown here is derived from an EMBL/GenBank/DDBJ whole genome shotgun (WGS) entry which is preliminary data.</text>
</comment>
<keyword evidence="2" id="KW-1185">Reference proteome</keyword>
<dbReference type="EMBL" id="JAIXMP010000014">
    <property type="protein sequence ID" value="KAI9262243.1"/>
    <property type="molecule type" value="Genomic_DNA"/>
</dbReference>
<reference evidence="1" key="2">
    <citation type="submission" date="2023-02" db="EMBL/GenBank/DDBJ databases">
        <authorList>
            <consortium name="DOE Joint Genome Institute"/>
            <person name="Mondo S.J."/>
            <person name="Chang Y."/>
            <person name="Wang Y."/>
            <person name="Ahrendt S."/>
            <person name="Andreopoulos W."/>
            <person name="Barry K."/>
            <person name="Beard J."/>
            <person name="Benny G.L."/>
            <person name="Blankenship S."/>
            <person name="Bonito G."/>
            <person name="Cuomo C."/>
            <person name="Desiro A."/>
            <person name="Gervers K.A."/>
            <person name="Hundley H."/>
            <person name="Kuo A."/>
            <person name="LaButti K."/>
            <person name="Lang B.F."/>
            <person name="Lipzen A."/>
            <person name="O'Donnell K."/>
            <person name="Pangilinan J."/>
            <person name="Reynolds N."/>
            <person name="Sandor L."/>
            <person name="Smith M.W."/>
            <person name="Tsang A."/>
            <person name="Grigoriev I.V."/>
            <person name="Stajich J.E."/>
            <person name="Spatafora J.W."/>
        </authorList>
    </citation>
    <scope>NUCLEOTIDE SEQUENCE</scope>
    <source>
        <strain evidence="1">RSA 2281</strain>
    </source>
</reference>
<sequence length="655" mass="75063">MTTTTTSFVSSTLLFDPNPTYTSLNKTRNAFNHCNHQETVYHATDALTKLQNQQLIYLLDMSAHAYGMQSKFNKATECAKEIITYEPSWSMGYIRYGSLLEMQGFYVEAIKIYGEALEKVSQDNPYYPELEQRKKVAAEKNELCVDYIAILPLEVVGYIFEQVPEIDKSICFNVSSIWRQRMIANGATVWKTIENDNSKYSSMLWPTIATTLPYIAQDVQNLTINGRQTNVWLRYLEYMENGRFKKIKYLKITGTTSYSNIDKANTLMSLISAIWNLRNTLTTLDIKIPEAYNEDQLLLSDLLFYCPKLKKLVVDADYVIENFIGDMDVIGEQRYALVDLDFRCGFTSGSTLVKFLKFYPNIQRLAIDHSGTRADILTAINEHCHHLKLFGHVSKHISTLEELLIKEKYDYDGPSSGVREIITRSNCAGVPAEPFLRILRNNAKSLQRLNANMSMTYEQMDGEDDVTHYFVRPLYPSWKFERLEYISYHPDIYNSTELPFLQSIEFCTTLKHFAVENSSNVQAVVDTLVKMPLLETFTMSNTTNAHNGEVALEQLFKTYAQRLSTSSSSNRKLHTISFRYCNFITKRVLDAIVGLDSISVIKFSGTCSFQSQEDLKVFLQKMSPRLVEVSFFDITLVDDTVVAGAIEDAFYLPLR</sequence>
<gene>
    <name evidence="1" type="ORF">BDA99DRAFT_605165</name>
</gene>
<dbReference type="SUPFAM" id="SSF48452">
    <property type="entry name" value="TPR-like"/>
    <property type="match status" value="1"/>
</dbReference>
<dbReference type="AlphaFoldDB" id="A0AAD5JZX6"/>
<evidence type="ECO:0008006" key="3">
    <source>
        <dbReference type="Google" id="ProtNLM"/>
    </source>
</evidence>
<reference evidence="1" key="1">
    <citation type="journal article" date="2022" name="IScience">
        <title>Evolution of zygomycete secretomes and the origins of terrestrial fungal ecologies.</title>
        <authorList>
            <person name="Chang Y."/>
            <person name="Wang Y."/>
            <person name="Mondo S."/>
            <person name="Ahrendt S."/>
            <person name="Andreopoulos W."/>
            <person name="Barry K."/>
            <person name="Beard J."/>
            <person name="Benny G.L."/>
            <person name="Blankenship S."/>
            <person name="Bonito G."/>
            <person name="Cuomo C."/>
            <person name="Desiro A."/>
            <person name="Gervers K.A."/>
            <person name="Hundley H."/>
            <person name="Kuo A."/>
            <person name="LaButti K."/>
            <person name="Lang B.F."/>
            <person name="Lipzen A."/>
            <person name="O'Donnell K."/>
            <person name="Pangilinan J."/>
            <person name="Reynolds N."/>
            <person name="Sandor L."/>
            <person name="Smith M.E."/>
            <person name="Tsang A."/>
            <person name="Grigoriev I.V."/>
            <person name="Stajich J.E."/>
            <person name="Spatafora J.W."/>
        </authorList>
    </citation>
    <scope>NUCLEOTIDE SEQUENCE</scope>
    <source>
        <strain evidence="1">RSA 2281</strain>
    </source>
</reference>
<name>A0AAD5JZX6_9FUNG</name>
<organism evidence="1 2">
    <name type="scientific">Phascolomyces articulosus</name>
    <dbReference type="NCBI Taxonomy" id="60185"/>
    <lineage>
        <taxon>Eukaryota</taxon>
        <taxon>Fungi</taxon>
        <taxon>Fungi incertae sedis</taxon>
        <taxon>Mucoromycota</taxon>
        <taxon>Mucoromycotina</taxon>
        <taxon>Mucoromycetes</taxon>
        <taxon>Mucorales</taxon>
        <taxon>Lichtheimiaceae</taxon>
        <taxon>Phascolomyces</taxon>
    </lineage>
</organism>
<dbReference type="InterPro" id="IPR011990">
    <property type="entry name" value="TPR-like_helical_dom_sf"/>
</dbReference>